<name>A0ACC3S892_9PEZI</name>
<evidence type="ECO:0000313" key="1">
    <source>
        <dbReference type="EMBL" id="KAK8202014.1"/>
    </source>
</evidence>
<evidence type="ECO:0000313" key="2">
    <source>
        <dbReference type="Proteomes" id="UP001320706"/>
    </source>
</evidence>
<comment type="caution">
    <text evidence="1">The sequence shown here is derived from an EMBL/GenBank/DDBJ whole genome shotgun (WGS) entry which is preliminary data.</text>
</comment>
<accession>A0ACC3S892</accession>
<dbReference type="EMBL" id="JAMKPW020000033">
    <property type="protein sequence ID" value="KAK8202014.1"/>
    <property type="molecule type" value="Genomic_DNA"/>
</dbReference>
<gene>
    <name evidence="1" type="ORF">M8818_005539</name>
</gene>
<sequence>MGPTPASLQDRWLKLISLRSCLRHGSAALRHRRTFHVYIYLLLSLFRTFCFSLPYAHISITLQTSDTTPLAASITRTRPLALPESSYTRTMPSLRALLIVAAGVWTGIASGGTGETDSTALESILPQEEWSRTLPSLGEQLHGHDSRRSRKHRNGTLGIWYPKTNKPCVDLCLASVIQTGGCEVTPDCPEGGVNCGWARKTCVCKKVPLLMSTCVVSQCEGIFRLPAVNDRPGDYKLWGCAAQLLNPVDTQQIVKVRRDTAPAHAEDARPTHEHDKTPLMDEHGGEYSYDAPSQYKNLMSSGGAYPTLYRARQTGV</sequence>
<reference evidence="1" key="1">
    <citation type="submission" date="2024-02" db="EMBL/GenBank/DDBJ databases">
        <title>Metagenome Assembled Genome of Zalaria obscura JY119.</title>
        <authorList>
            <person name="Vighnesh L."/>
            <person name="Jagadeeshwari U."/>
            <person name="Venkata Ramana C."/>
            <person name="Sasikala C."/>
        </authorList>
    </citation>
    <scope>NUCLEOTIDE SEQUENCE</scope>
    <source>
        <strain evidence="1">JY119</strain>
    </source>
</reference>
<proteinExistence type="predicted"/>
<organism evidence="1 2">
    <name type="scientific">Zalaria obscura</name>
    <dbReference type="NCBI Taxonomy" id="2024903"/>
    <lineage>
        <taxon>Eukaryota</taxon>
        <taxon>Fungi</taxon>
        <taxon>Dikarya</taxon>
        <taxon>Ascomycota</taxon>
        <taxon>Pezizomycotina</taxon>
        <taxon>Dothideomycetes</taxon>
        <taxon>Dothideomycetidae</taxon>
        <taxon>Dothideales</taxon>
        <taxon>Zalariaceae</taxon>
        <taxon>Zalaria</taxon>
    </lineage>
</organism>
<protein>
    <submittedName>
        <fullName evidence="1">Uncharacterized protein</fullName>
    </submittedName>
</protein>
<keyword evidence="2" id="KW-1185">Reference proteome</keyword>
<dbReference type="Proteomes" id="UP001320706">
    <property type="component" value="Unassembled WGS sequence"/>
</dbReference>